<dbReference type="GO" id="GO:0005524">
    <property type="term" value="F:ATP binding"/>
    <property type="evidence" value="ECO:0007669"/>
    <property type="project" value="UniProtKB-KW"/>
</dbReference>
<feature type="domain" description="Fido" evidence="3">
    <location>
        <begin position="114"/>
        <end position="270"/>
    </location>
</feature>
<dbReference type="PANTHER" id="PTHR13504">
    <property type="entry name" value="FIDO DOMAIN-CONTAINING PROTEIN DDB_G0283145"/>
    <property type="match status" value="1"/>
</dbReference>
<keyword evidence="5" id="KW-1185">Reference proteome</keyword>
<name>A0A1W1YHV2_9FLAO</name>
<dbReference type="SUPFAM" id="SSF140931">
    <property type="entry name" value="Fic-like"/>
    <property type="match status" value="1"/>
</dbReference>
<dbReference type="InterPro" id="IPR040198">
    <property type="entry name" value="Fido_containing"/>
</dbReference>
<gene>
    <name evidence="4" type="ORF">SAMN05660703_0469</name>
</gene>
<dbReference type="InterPro" id="IPR003812">
    <property type="entry name" value="Fido"/>
</dbReference>
<feature type="active site" evidence="1">
    <location>
        <position position="207"/>
    </location>
</feature>
<dbReference type="Proteomes" id="UP000192360">
    <property type="component" value="Unassembled WGS sequence"/>
</dbReference>
<dbReference type="Pfam" id="PF02661">
    <property type="entry name" value="Fic"/>
    <property type="match status" value="1"/>
</dbReference>
<dbReference type="Gene3D" id="1.10.10.10">
    <property type="entry name" value="Winged helix-like DNA-binding domain superfamily/Winged helix DNA-binding domain"/>
    <property type="match status" value="1"/>
</dbReference>
<accession>A0A1W1YHV2</accession>
<dbReference type="EMBL" id="FWXO01000001">
    <property type="protein sequence ID" value="SMC35381.1"/>
    <property type="molecule type" value="Genomic_DNA"/>
</dbReference>
<keyword evidence="2" id="KW-0067">ATP-binding</keyword>
<evidence type="ECO:0000256" key="1">
    <source>
        <dbReference type="PIRSR" id="PIRSR640198-1"/>
    </source>
</evidence>
<dbReference type="PANTHER" id="PTHR13504:SF33">
    <property type="entry name" value="FIC FAMILY PROTEIN"/>
    <property type="match status" value="1"/>
</dbReference>
<feature type="binding site" evidence="2">
    <location>
        <begin position="211"/>
        <end position="218"/>
    </location>
    <ligand>
        <name>ATP</name>
        <dbReference type="ChEBI" id="CHEBI:30616"/>
    </ligand>
</feature>
<organism evidence="4 5">
    <name type="scientific">Cellulophaga tyrosinoxydans</name>
    <dbReference type="NCBI Taxonomy" id="504486"/>
    <lineage>
        <taxon>Bacteria</taxon>
        <taxon>Pseudomonadati</taxon>
        <taxon>Bacteroidota</taxon>
        <taxon>Flavobacteriia</taxon>
        <taxon>Flavobacteriales</taxon>
        <taxon>Flavobacteriaceae</taxon>
        <taxon>Cellulophaga</taxon>
    </lineage>
</organism>
<dbReference type="OrthoDB" id="9814400at2"/>
<reference evidence="4 5" key="1">
    <citation type="submission" date="2017-04" db="EMBL/GenBank/DDBJ databases">
        <authorList>
            <person name="Afonso C.L."/>
            <person name="Miller P.J."/>
            <person name="Scott M.A."/>
            <person name="Spackman E."/>
            <person name="Goraichik I."/>
            <person name="Dimitrov K.M."/>
            <person name="Suarez D.L."/>
            <person name="Swayne D.E."/>
        </authorList>
    </citation>
    <scope>NUCLEOTIDE SEQUENCE [LARGE SCALE GENOMIC DNA]</scope>
    <source>
        <strain evidence="4 5">DSM 21164</strain>
    </source>
</reference>
<evidence type="ECO:0000256" key="2">
    <source>
        <dbReference type="PIRSR" id="PIRSR640198-2"/>
    </source>
</evidence>
<evidence type="ECO:0000313" key="4">
    <source>
        <dbReference type="EMBL" id="SMC35381.1"/>
    </source>
</evidence>
<dbReference type="InterPro" id="IPR036597">
    <property type="entry name" value="Fido-like_dom_sf"/>
</dbReference>
<feature type="binding site" evidence="2">
    <location>
        <begin position="248"/>
        <end position="249"/>
    </location>
    <ligand>
        <name>ATP</name>
        <dbReference type="ChEBI" id="CHEBI:30616"/>
    </ligand>
</feature>
<protein>
    <submittedName>
        <fullName evidence="4">Fic family protein</fullName>
    </submittedName>
</protein>
<dbReference type="Pfam" id="PF13776">
    <property type="entry name" value="DUF4172"/>
    <property type="match status" value="1"/>
</dbReference>
<dbReference type="PROSITE" id="PS51459">
    <property type="entry name" value="FIDO"/>
    <property type="match status" value="1"/>
</dbReference>
<dbReference type="Pfam" id="PF22168">
    <property type="entry name" value="DIP2311-like_C"/>
    <property type="match status" value="1"/>
</dbReference>
<keyword evidence="2" id="KW-0547">Nucleotide-binding</keyword>
<sequence length="367" mass="41805">MKYNWQQKDWRKFQYETTSIEGLLFEFAERTGRISGILEGLPEAMQTETMINMMVSEAIKTSEIEGEYLSRKDVMSSIKRNLGLQTELPQSKDKKAEGISELMIAVRDSFMEPINTQTLFSWHSMLMKGSKNIAIGIWRNHEEPMQIVSGALGRELVHFEAPPSKKVAAEMNAFITWFNDTSLVGRNAIKKPIIRAAIAHLYFESIHPFEDGNGRIGRAISEKALSQSIQRPILLSLSRTIEQDKKAYYNALQSAQRSNEITPWIIYFAKTVLKAQIQTEKEIEFTLKKAKFFDQFETALNERQLKVIRRMLEEGPDGFEGGMNATKYMGITGTSKATATRDLQNLVEQNIFIPIGGGRSSRYQILI</sequence>
<proteinExistence type="predicted"/>
<evidence type="ECO:0000313" key="5">
    <source>
        <dbReference type="Proteomes" id="UP000192360"/>
    </source>
</evidence>
<dbReference type="AlphaFoldDB" id="A0A1W1YHV2"/>
<dbReference type="InterPro" id="IPR036388">
    <property type="entry name" value="WH-like_DNA-bd_sf"/>
</dbReference>
<dbReference type="STRING" id="504486.SAMN05660703_0469"/>
<dbReference type="InterPro" id="IPR054760">
    <property type="entry name" value="DIP2311-like_C"/>
</dbReference>
<evidence type="ECO:0000259" key="3">
    <source>
        <dbReference type="PROSITE" id="PS51459"/>
    </source>
</evidence>
<dbReference type="InterPro" id="IPR025230">
    <property type="entry name" value="DUF4172"/>
</dbReference>
<dbReference type="RefSeq" id="WP_084059780.1">
    <property type="nucleotide sequence ID" value="NZ_FWXO01000001.1"/>
</dbReference>
<dbReference type="Gene3D" id="1.10.3290.10">
    <property type="entry name" value="Fido-like domain"/>
    <property type="match status" value="1"/>
</dbReference>